<dbReference type="OrthoDB" id="10057956at2759"/>
<name>A0A1X2I2G6_9FUNG</name>
<evidence type="ECO:0000256" key="3">
    <source>
        <dbReference type="ARBA" id="ARBA00061308"/>
    </source>
</evidence>
<dbReference type="SUPFAM" id="SSF48371">
    <property type="entry name" value="ARM repeat"/>
    <property type="match status" value="2"/>
</dbReference>
<comment type="subcellular location">
    <subcellularLocation>
        <location evidence="1">Cytoplasm</location>
    </subcellularLocation>
</comment>
<evidence type="ECO:0000313" key="5">
    <source>
        <dbReference type="Proteomes" id="UP000193560"/>
    </source>
</evidence>
<dbReference type="STRING" id="90262.A0A1X2I2G6"/>
<evidence type="ECO:0000313" key="4">
    <source>
        <dbReference type="EMBL" id="ORZ07916.1"/>
    </source>
</evidence>
<organism evidence="4 5">
    <name type="scientific">Absidia repens</name>
    <dbReference type="NCBI Taxonomy" id="90262"/>
    <lineage>
        <taxon>Eukaryota</taxon>
        <taxon>Fungi</taxon>
        <taxon>Fungi incertae sedis</taxon>
        <taxon>Mucoromycota</taxon>
        <taxon>Mucoromycotina</taxon>
        <taxon>Mucoromycetes</taxon>
        <taxon>Mucorales</taxon>
        <taxon>Cunninghamellaceae</taxon>
        <taxon>Absidia</taxon>
    </lineage>
</organism>
<protein>
    <recommendedName>
        <fullName evidence="6">Armadillo-type protein</fullName>
    </recommendedName>
</protein>
<accession>A0A1X2I2G6</accession>
<keyword evidence="2" id="KW-0963">Cytoplasm</keyword>
<comment type="caution">
    <text evidence="4">The sequence shown here is derived from an EMBL/GenBank/DDBJ whole genome shotgun (WGS) entry which is preliminary data.</text>
</comment>
<dbReference type="InterPro" id="IPR011989">
    <property type="entry name" value="ARM-like"/>
</dbReference>
<gene>
    <name evidence="4" type="ORF">BCR42DRAFT_425720</name>
</gene>
<dbReference type="EMBL" id="MCGE01000033">
    <property type="protein sequence ID" value="ORZ07916.1"/>
    <property type="molecule type" value="Genomic_DNA"/>
</dbReference>
<dbReference type="Proteomes" id="UP000193560">
    <property type="component" value="Unassembled WGS sequence"/>
</dbReference>
<dbReference type="AlphaFoldDB" id="A0A1X2I2G6"/>
<evidence type="ECO:0000256" key="1">
    <source>
        <dbReference type="ARBA" id="ARBA00004496"/>
    </source>
</evidence>
<dbReference type="GO" id="GO:0005634">
    <property type="term" value="C:nucleus"/>
    <property type="evidence" value="ECO:0007669"/>
    <property type="project" value="TreeGrafter"/>
</dbReference>
<dbReference type="PANTHER" id="PTHR21331">
    <property type="entry name" value="BRCA1-ASSOCIATED ATM ACTIVATOR 1"/>
    <property type="match status" value="1"/>
</dbReference>
<dbReference type="Gene3D" id="1.25.10.10">
    <property type="entry name" value="Leucine-rich Repeat Variant"/>
    <property type="match status" value="1"/>
</dbReference>
<comment type="similarity">
    <text evidence="3">Belongs to the BRAT1 family.</text>
</comment>
<sequence>MRLLGKWISKGNDALFDKLNGQYSFLLTMMVSGLRTSEPALRCASLEACQGMIHVTQGIVWLLQNNDAKSLIALSLMDESIYVVTQGCKFYLFMMEQENTSEEYKQLCQHMDPSVQIKHFLEQQHHPSLLMAALEFCWTFSNSTCSSVFCYLARTHLLVTLPNLLQLNNRIIRKRVIEIFSTLFRHSSSPIQLLTSNYSDEEEAYGGGDHNEDNVDQIDQQQQHLRETYTFINATYTNMMTESPTSMDDVCTSIETLQASLELIARLKQDQPTALTMAFVTDSIQSSNDTLMELLNVCMVKRAKNEQLIKVAELIQESSRPIFLQRKLLQVVLQTFHLLVEKFSLQIKIADILEAGLQVLSSPSFANDQRLLKSCLQLVSKSLHCLSNRVSSMELQPTFFKFMMLLIDKMDDGCLSSQNLTLVLSTLDELLGHEPFESHFLGQNTLRPLMNAIRLKFVDVEWDVRDAMIEFVGGLFEPGAKGDATLKNKIDFAISLDLPLLVLDRIKDQEPYVRASALKTVQIMMKTGPGWNFIQQHEQLRSFSRTLPRLLYDTEAFVRRATLDAMSCLVEHRSCEGLLLTQPDQVAMDHKDTLSTDTLSMLMNDDDIEVRIRLCRLLDHMWQLKMQERDQSKRHTSILLTQDNQSLTLSYFYFLHGDHWLLELIKDSQRLVRLEAMQVIERILTTYETATTTTTTTGSKRSRLDDDEKDTAFMKQLGELDLVHIKRTTNPEDLYQEAFDINPTMMTQLTDPTDDAHLLDCY</sequence>
<dbReference type="GO" id="GO:0006974">
    <property type="term" value="P:DNA damage response"/>
    <property type="evidence" value="ECO:0007669"/>
    <property type="project" value="InterPro"/>
</dbReference>
<evidence type="ECO:0008006" key="6">
    <source>
        <dbReference type="Google" id="ProtNLM"/>
    </source>
</evidence>
<dbReference type="PANTHER" id="PTHR21331:SF2">
    <property type="entry name" value="BRCA1-ASSOCIATED ATM ACTIVATOR 1"/>
    <property type="match status" value="1"/>
</dbReference>
<dbReference type="InterPro" id="IPR038904">
    <property type="entry name" value="BRAT1"/>
</dbReference>
<dbReference type="InterPro" id="IPR016024">
    <property type="entry name" value="ARM-type_fold"/>
</dbReference>
<dbReference type="GO" id="GO:0005737">
    <property type="term" value="C:cytoplasm"/>
    <property type="evidence" value="ECO:0007669"/>
    <property type="project" value="UniProtKB-SubCell"/>
</dbReference>
<evidence type="ECO:0000256" key="2">
    <source>
        <dbReference type="ARBA" id="ARBA00022490"/>
    </source>
</evidence>
<keyword evidence="5" id="KW-1185">Reference proteome</keyword>
<reference evidence="4 5" key="1">
    <citation type="submission" date="2016-07" db="EMBL/GenBank/DDBJ databases">
        <title>Pervasive Adenine N6-methylation of Active Genes in Fungi.</title>
        <authorList>
            <consortium name="DOE Joint Genome Institute"/>
            <person name="Mondo S.J."/>
            <person name="Dannebaum R.O."/>
            <person name="Kuo R.C."/>
            <person name="Labutti K."/>
            <person name="Haridas S."/>
            <person name="Kuo A."/>
            <person name="Salamov A."/>
            <person name="Ahrendt S.R."/>
            <person name="Lipzen A."/>
            <person name="Sullivan W."/>
            <person name="Andreopoulos W.B."/>
            <person name="Clum A."/>
            <person name="Lindquist E."/>
            <person name="Daum C."/>
            <person name="Ramamoorthy G.K."/>
            <person name="Gryganskyi A."/>
            <person name="Culley D."/>
            <person name="Magnuson J.K."/>
            <person name="James T.Y."/>
            <person name="O'Malley M.A."/>
            <person name="Stajich J.E."/>
            <person name="Spatafora J.W."/>
            <person name="Visel A."/>
            <person name="Grigoriev I.V."/>
        </authorList>
    </citation>
    <scope>NUCLEOTIDE SEQUENCE [LARGE SCALE GENOMIC DNA]</scope>
    <source>
        <strain evidence="4 5">NRRL 1336</strain>
    </source>
</reference>
<proteinExistence type="inferred from homology"/>